<feature type="signal peptide" evidence="2">
    <location>
        <begin position="1"/>
        <end position="20"/>
    </location>
</feature>
<sequence length="393" mass="44924">MYFQCTLGAIFIVFILCVHCDNAGIKNEILEIYVPSAPQNLTANRVTSDEIHLSWAPPATYTKHLLDSTDKTPKSEPELTVIAKKETQADAPINESTDRTEPETLIKTERLKDGYTYNLYRNDKLKYNDDFSASDILTDSYRSKRELRSHRHRKRRQNNATDSTHEKSLEGIETHQAFVLPIEVVKKSFNQARVDITQIAYVLYYEEGVAIRNATSDVVFVAGVPTSADIRRRNVFRSDFAMDGYLNATRNLTLLNTSGVPTKVVGFRLKNLKPFTPYKIWVRAFYNFQLTGVKSQDLLERLGPQSESLYVLSDVKPPSAPIILNLTCDLLKGKLYLQWRQPQYYNNSLDQYVNVELWNLTRYEVKIYAVTLSVARPNTLINGSESPPKHSII</sequence>
<feature type="domain" description="Fibronectin type-III" evidence="3">
    <location>
        <begin position="35"/>
        <end position="292"/>
    </location>
</feature>
<dbReference type="CDD" id="cd00063">
    <property type="entry name" value="FN3"/>
    <property type="match status" value="1"/>
</dbReference>
<dbReference type="SMART" id="SM00060">
    <property type="entry name" value="FN3"/>
    <property type="match status" value="2"/>
</dbReference>
<dbReference type="Proteomes" id="UP000324832">
    <property type="component" value="Unassembled WGS sequence"/>
</dbReference>
<proteinExistence type="predicted"/>
<dbReference type="SUPFAM" id="SSF49265">
    <property type="entry name" value="Fibronectin type III"/>
    <property type="match status" value="1"/>
</dbReference>
<evidence type="ECO:0000313" key="5">
    <source>
        <dbReference type="Proteomes" id="UP000324832"/>
    </source>
</evidence>
<dbReference type="InterPro" id="IPR013783">
    <property type="entry name" value="Ig-like_fold"/>
</dbReference>
<dbReference type="AlphaFoldDB" id="A0A5E4PWS6"/>
<organism evidence="4 5">
    <name type="scientific">Leptidea sinapis</name>
    <dbReference type="NCBI Taxonomy" id="189913"/>
    <lineage>
        <taxon>Eukaryota</taxon>
        <taxon>Metazoa</taxon>
        <taxon>Ecdysozoa</taxon>
        <taxon>Arthropoda</taxon>
        <taxon>Hexapoda</taxon>
        <taxon>Insecta</taxon>
        <taxon>Pterygota</taxon>
        <taxon>Neoptera</taxon>
        <taxon>Endopterygota</taxon>
        <taxon>Lepidoptera</taxon>
        <taxon>Glossata</taxon>
        <taxon>Ditrysia</taxon>
        <taxon>Papilionoidea</taxon>
        <taxon>Pieridae</taxon>
        <taxon>Dismorphiinae</taxon>
        <taxon>Leptidea</taxon>
    </lineage>
</organism>
<feature type="domain" description="Fibronectin type-III" evidence="3">
    <location>
        <begin position="318"/>
        <end position="378"/>
    </location>
</feature>
<feature type="chain" id="PRO_5022789448" description="Fibronectin type-III domain-containing protein" evidence="2">
    <location>
        <begin position="21"/>
        <end position="393"/>
    </location>
</feature>
<keyword evidence="2" id="KW-0732">Signal</keyword>
<evidence type="ECO:0000256" key="2">
    <source>
        <dbReference type="SAM" id="SignalP"/>
    </source>
</evidence>
<dbReference type="Gene3D" id="2.60.40.10">
    <property type="entry name" value="Immunoglobulins"/>
    <property type="match status" value="1"/>
</dbReference>
<evidence type="ECO:0000313" key="4">
    <source>
        <dbReference type="EMBL" id="VVC89463.1"/>
    </source>
</evidence>
<feature type="compositionally biased region" description="Basic and acidic residues" evidence="1">
    <location>
        <begin position="96"/>
        <end position="105"/>
    </location>
</feature>
<gene>
    <name evidence="4" type="ORF">LSINAPIS_LOCUS2581</name>
</gene>
<evidence type="ECO:0000256" key="1">
    <source>
        <dbReference type="SAM" id="MobiDB-lite"/>
    </source>
</evidence>
<name>A0A5E4PWS6_9NEOP</name>
<evidence type="ECO:0000259" key="3">
    <source>
        <dbReference type="SMART" id="SM00060"/>
    </source>
</evidence>
<dbReference type="EMBL" id="FZQP02000559">
    <property type="protein sequence ID" value="VVC89463.1"/>
    <property type="molecule type" value="Genomic_DNA"/>
</dbReference>
<dbReference type="InterPro" id="IPR003961">
    <property type="entry name" value="FN3_dom"/>
</dbReference>
<accession>A0A5E4PWS6</accession>
<feature type="compositionally biased region" description="Basic residues" evidence="1">
    <location>
        <begin position="147"/>
        <end position="157"/>
    </location>
</feature>
<feature type="region of interest" description="Disordered" evidence="1">
    <location>
        <begin position="66"/>
        <end position="105"/>
    </location>
</feature>
<dbReference type="InterPro" id="IPR036116">
    <property type="entry name" value="FN3_sf"/>
</dbReference>
<keyword evidence="5" id="KW-1185">Reference proteome</keyword>
<reference evidence="4 5" key="1">
    <citation type="submission" date="2017-07" db="EMBL/GenBank/DDBJ databases">
        <authorList>
            <person name="Talla V."/>
            <person name="Backstrom N."/>
        </authorList>
    </citation>
    <scope>NUCLEOTIDE SEQUENCE [LARGE SCALE GENOMIC DNA]</scope>
</reference>
<feature type="compositionally biased region" description="Basic and acidic residues" evidence="1">
    <location>
        <begin position="66"/>
        <end position="88"/>
    </location>
</feature>
<protein>
    <recommendedName>
        <fullName evidence="3">Fibronectin type-III domain-containing protein</fullName>
    </recommendedName>
</protein>
<feature type="region of interest" description="Disordered" evidence="1">
    <location>
        <begin position="146"/>
        <end position="168"/>
    </location>
</feature>